<dbReference type="InterPro" id="IPR000719">
    <property type="entry name" value="Prot_kinase_dom"/>
</dbReference>
<comment type="caution">
    <text evidence="4">The sequence shown here is derived from an EMBL/GenBank/DDBJ whole genome shotgun (WGS) entry which is preliminary data.</text>
</comment>
<dbReference type="PANTHER" id="PTHR24348">
    <property type="entry name" value="SERINE/THREONINE-PROTEIN KINASE UNC-51-RELATED"/>
    <property type="match status" value="1"/>
</dbReference>
<dbReference type="Pfam" id="PF08308">
    <property type="entry name" value="PEGA"/>
    <property type="match status" value="2"/>
</dbReference>
<evidence type="ECO:0000313" key="4">
    <source>
        <dbReference type="EMBL" id="MDF1611650.1"/>
    </source>
</evidence>
<keyword evidence="4" id="KW-0723">Serine/threonine-protein kinase</keyword>
<name>A0AAE3P2H3_9BACT</name>
<dbReference type="GO" id="GO:0004674">
    <property type="term" value="F:protein serine/threonine kinase activity"/>
    <property type="evidence" value="ECO:0007669"/>
    <property type="project" value="UniProtKB-KW"/>
</dbReference>
<dbReference type="Gene3D" id="3.30.200.20">
    <property type="entry name" value="Phosphorylase Kinase, domain 1"/>
    <property type="match status" value="1"/>
</dbReference>
<dbReference type="CDD" id="cd14014">
    <property type="entry name" value="STKc_PknB_like"/>
    <property type="match status" value="1"/>
</dbReference>
<feature type="transmembrane region" description="Helical" evidence="2">
    <location>
        <begin position="292"/>
        <end position="311"/>
    </location>
</feature>
<dbReference type="GO" id="GO:0005524">
    <property type="term" value="F:ATP binding"/>
    <property type="evidence" value="ECO:0007669"/>
    <property type="project" value="InterPro"/>
</dbReference>
<dbReference type="RefSeq" id="WP_321535417.1">
    <property type="nucleotide sequence ID" value="NZ_JARGDL010000005.1"/>
</dbReference>
<keyword evidence="2" id="KW-0812">Transmembrane</keyword>
<evidence type="ECO:0000256" key="1">
    <source>
        <dbReference type="SAM" id="MobiDB-lite"/>
    </source>
</evidence>
<feature type="region of interest" description="Disordered" evidence="1">
    <location>
        <begin position="358"/>
        <end position="379"/>
    </location>
</feature>
<dbReference type="InterPro" id="IPR008271">
    <property type="entry name" value="Ser/Thr_kinase_AS"/>
</dbReference>
<gene>
    <name evidence="4" type="ORF">P0M35_05785</name>
</gene>
<keyword evidence="4" id="KW-0418">Kinase</keyword>
<keyword evidence="2" id="KW-0472">Membrane</keyword>
<dbReference type="Gene3D" id="1.10.510.10">
    <property type="entry name" value="Transferase(Phosphotransferase) domain 1"/>
    <property type="match status" value="1"/>
</dbReference>
<dbReference type="SUPFAM" id="SSF56112">
    <property type="entry name" value="Protein kinase-like (PK-like)"/>
    <property type="match status" value="1"/>
</dbReference>
<dbReference type="GO" id="GO:0005737">
    <property type="term" value="C:cytoplasm"/>
    <property type="evidence" value="ECO:0007669"/>
    <property type="project" value="TreeGrafter"/>
</dbReference>
<dbReference type="PROSITE" id="PS00108">
    <property type="entry name" value="PROTEIN_KINASE_ST"/>
    <property type="match status" value="1"/>
</dbReference>
<dbReference type="AlphaFoldDB" id="A0AAE3P2H3"/>
<evidence type="ECO:0000256" key="2">
    <source>
        <dbReference type="SAM" id="Phobius"/>
    </source>
</evidence>
<keyword evidence="5" id="KW-1185">Reference proteome</keyword>
<dbReference type="InterPro" id="IPR011009">
    <property type="entry name" value="Kinase-like_dom_sf"/>
</dbReference>
<keyword evidence="2" id="KW-1133">Transmembrane helix</keyword>
<dbReference type="Proteomes" id="UP001221302">
    <property type="component" value="Unassembled WGS sequence"/>
</dbReference>
<sequence>MISGLSQEILFEKFQIIEVLKKDEHAAVFLANHIYLSKKIILKVLNTQKISDNALVERFKREAKILAQLDSSYIIKVLDFGTFQEYFYISFEYIEGLSLRNLLKQTELTFDQKKHLMIQLLKGLHYAHSNQIIHRDIKPENIFVDSTLNLKIGDFGLALSSDDNLVTNPYSIVGTPSYMSPEQVRGAKLNAQSDLFSAGVVLVELFTGRNPFLKENVSMTLNEIMSYDENKIQNEIENLPQDIKDVLFNLLRKNLKDRYSSAIEALKDLGVSLDQPSLVLTKENQKEKISHWKVIAGFVTIIVIILFYYALMTIDKLKEDTINKQNMIEQHNTNNQQIKNSNATQNNKQENVDLVNLDKPLVENKNETPTDKKQNDTATELPTTKKLGYGWLDIRGTLGTRIYINGEDFDVDPIKPISLQEGEYIIKYENPDYPPYSQKINIVAGQATKIRFNLDQQIGFINFDIRPFGKIYINEVLKGDTPPPLKMVRVIPGFVRISLKNPYYKDVDTLLKVKKGDTLNFIYKFKK</sequence>
<dbReference type="PROSITE" id="PS50011">
    <property type="entry name" value="PROTEIN_KINASE_DOM"/>
    <property type="match status" value="1"/>
</dbReference>
<feature type="compositionally biased region" description="Basic and acidic residues" evidence="1">
    <location>
        <begin position="360"/>
        <end position="375"/>
    </location>
</feature>
<proteinExistence type="predicted"/>
<protein>
    <submittedName>
        <fullName evidence="4">Serine/threonine protein kinase</fullName>
    </submittedName>
</protein>
<organism evidence="4 5">
    <name type="scientific">Stygiobacter electus</name>
    <dbReference type="NCBI Taxonomy" id="3032292"/>
    <lineage>
        <taxon>Bacteria</taxon>
        <taxon>Pseudomonadati</taxon>
        <taxon>Ignavibacteriota</taxon>
        <taxon>Ignavibacteria</taxon>
        <taxon>Ignavibacteriales</taxon>
        <taxon>Melioribacteraceae</taxon>
        <taxon>Stygiobacter</taxon>
    </lineage>
</organism>
<evidence type="ECO:0000259" key="3">
    <source>
        <dbReference type="PROSITE" id="PS50011"/>
    </source>
</evidence>
<dbReference type="Pfam" id="PF00069">
    <property type="entry name" value="Pkinase"/>
    <property type="match status" value="1"/>
</dbReference>
<reference evidence="4" key="1">
    <citation type="submission" date="2023-03" db="EMBL/GenBank/DDBJ databases">
        <title>Stygiobacter electus gen. nov., sp. nov., facultatively anaerobic thermotolerant bacterium of the class Ignavibacteria from a well of Yessentuki mineral water deposit.</title>
        <authorList>
            <person name="Podosokorskaya O.A."/>
            <person name="Elcheninov A.G."/>
            <person name="Petrova N.F."/>
            <person name="Zavarzina D.G."/>
            <person name="Kublanov I.V."/>
            <person name="Merkel A.Y."/>
        </authorList>
    </citation>
    <scope>NUCLEOTIDE SEQUENCE</scope>
    <source>
        <strain evidence="4">09-Me</strain>
    </source>
</reference>
<keyword evidence="4" id="KW-0808">Transferase</keyword>
<dbReference type="InterPro" id="IPR013229">
    <property type="entry name" value="PEGA"/>
</dbReference>
<dbReference type="EMBL" id="JARGDL010000005">
    <property type="protein sequence ID" value="MDF1611650.1"/>
    <property type="molecule type" value="Genomic_DNA"/>
</dbReference>
<accession>A0AAE3P2H3</accession>
<feature type="domain" description="Protein kinase" evidence="3">
    <location>
        <begin position="14"/>
        <end position="278"/>
    </location>
</feature>
<evidence type="ECO:0000313" key="5">
    <source>
        <dbReference type="Proteomes" id="UP001221302"/>
    </source>
</evidence>
<dbReference type="InterPro" id="IPR045269">
    <property type="entry name" value="Atg1-like"/>
</dbReference>
<dbReference type="SMART" id="SM00220">
    <property type="entry name" value="S_TKc"/>
    <property type="match status" value="1"/>
</dbReference>